<dbReference type="HOGENOM" id="CLU_079409_0_0_1"/>
<dbReference type="PANTHER" id="PTHR22761">
    <property type="entry name" value="CHARGED MULTIVESICULAR BODY PROTEIN"/>
    <property type="match status" value="1"/>
</dbReference>
<dbReference type="InParanoid" id="H2AXR4"/>
<evidence type="ECO:0000313" key="4">
    <source>
        <dbReference type="Proteomes" id="UP000005220"/>
    </source>
</evidence>
<dbReference type="GeneID" id="13887144"/>
<dbReference type="STRING" id="1071382.H2AXR4"/>
<name>H2AXR4_KAZAF</name>
<dbReference type="FunCoup" id="H2AXR4">
    <property type="interactions" value="390"/>
</dbReference>
<dbReference type="GO" id="GO:0000329">
    <property type="term" value="C:fungal-type vacuole membrane"/>
    <property type="evidence" value="ECO:0007669"/>
    <property type="project" value="EnsemblFungi"/>
</dbReference>
<reference evidence="3 4" key="1">
    <citation type="journal article" date="2011" name="Proc. Natl. Acad. Sci. U.S.A.">
        <title>Evolutionary erosion of yeast sex chromosomes by mating-type switching accidents.</title>
        <authorList>
            <person name="Gordon J.L."/>
            <person name="Armisen D."/>
            <person name="Proux-Wera E."/>
            <person name="Oheigeartaigh S.S."/>
            <person name="Byrne K.P."/>
            <person name="Wolfe K.H."/>
        </authorList>
    </citation>
    <scope>NUCLEOTIDE SEQUENCE [LARGE SCALE GENOMIC DNA]</scope>
    <source>
        <strain evidence="4">ATCC 22294 / BCRC 22015 / CBS 2517 / CECT 1963 / NBRC 1671 / NRRL Y-8276</strain>
    </source>
</reference>
<dbReference type="RefSeq" id="XP_003958299.1">
    <property type="nucleotide sequence ID" value="XM_003958250.1"/>
</dbReference>
<evidence type="ECO:0000256" key="2">
    <source>
        <dbReference type="ARBA" id="ARBA00023054"/>
    </source>
</evidence>
<dbReference type="AlphaFoldDB" id="H2AXR4"/>
<dbReference type="GO" id="GO:0032511">
    <property type="term" value="P:late endosome to vacuole transport via multivesicular body sorting pathway"/>
    <property type="evidence" value="ECO:0007669"/>
    <property type="project" value="EnsemblFungi"/>
</dbReference>
<dbReference type="EMBL" id="HE650827">
    <property type="protein sequence ID" value="CCF59164.1"/>
    <property type="molecule type" value="Genomic_DNA"/>
</dbReference>
<evidence type="ECO:0000256" key="1">
    <source>
        <dbReference type="ARBA" id="ARBA00006190"/>
    </source>
</evidence>
<accession>H2AXR4</accession>
<organism evidence="3 4">
    <name type="scientific">Kazachstania africana (strain ATCC 22294 / BCRC 22015 / CBS 2517 / CECT 1963 / NBRC 1671 / NRRL Y-8276)</name>
    <name type="common">Yeast</name>
    <name type="synonym">Kluyveromyces africanus</name>
    <dbReference type="NCBI Taxonomy" id="1071382"/>
    <lineage>
        <taxon>Eukaryota</taxon>
        <taxon>Fungi</taxon>
        <taxon>Dikarya</taxon>
        <taxon>Ascomycota</taxon>
        <taxon>Saccharomycotina</taxon>
        <taxon>Saccharomycetes</taxon>
        <taxon>Saccharomycetales</taxon>
        <taxon>Saccharomycetaceae</taxon>
        <taxon>Kazachstania</taxon>
    </lineage>
</organism>
<comment type="similarity">
    <text evidence="1">Belongs to the SNF7 family.</text>
</comment>
<dbReference type="PANTHER" id="PTHR22761:SF12">
    <property type="entry name" value="CHARGED MULTIVESICULAR BODY PROTEIN 5"/>
    <property type="match status" value="1"/>
</dbReference>
<dbReference type="Gene3D" id="6.10.250.1710">
    <property type="match status" value="1"/>
</dbReference>
<sequence length="234" mass="26657">MNRLFGYGNKKSQDQLIKESSQAMNAAQQNLQSKMSQLDTEITQINFQLTNIQKRLSKIKSPSGQKPLRNQALKLLTKRKKLESMKDSMESQEWSMAQASMMNDTINNTLISVNAMKQHNALLKSQFKKIDLDKLEDMQDEMIDLIEQNDELQNILSEGFNTNLDLDEFDEAELDGELEALAEDMENDEQFLINDTGLLEGGEGTVPSYLNDSIPQFIDEDPEQKLTDKTLENA</sequence>
<proteinExistence type="inferred from homology"/>
<dbReference type="Proteomes" id="UP000005220">
    <property type="component" value="Chromosome 7"/>
</dbReference>
<dbReference type="GO" id="GO:0006900">
    <property type="term" value="P:vesicle budding from membrane"/>
    <property type="evidence" value="ECO:0007669"/>
    <property type="project" value="TreeGrafter"/>
</dbReference>
<dbReference type="InterPro" id="IPR005024">
    <property type="entry name" value="Snf7_fam"/>
</dbReference>
<dbReference type="OrthoDB" id="3973241at2759"/>
<evidence type="ECO:0008006" key="5">
    <source>
        <dbReference type="Google" id="ProtNLM"/>
    </source>
</evidence>
<keyword evidence="2" id="KW-0175">Coiled coil</keyword>
<protein>
    <recommendedName>
        <fullName evidence="5">Vacuolar protein-sorting-associated protein 60</fullName>
    </recommendedName>
</protein>
<evidence type="ECO:0000313" key="3">
    <source>
        <dbReference type="EMBL" id="CCF59164.1"/>
    </source>
</evidence>
<dbReference type="eggNOG" id="KOG1655">
    <property type="taxonomic scope" value="Eukaryota"/>
</dbReference>
<dbReference type="KEGG" id="kaf:KAFR_0G01300"/>
<dbReference type="GO" id="GO:0005771">
    <property type="term" value="C:multivesicular body"/>
    <property type="evidence" value="ECO:0007669"/>
    <property type="project" value="TreeGrafter"/>
</dbReference>
<gene>
    <name evidence="3" type="primary">KAFR0G01300</name>
    <name evidence="3" type="ORF">KAFR_0G01300</name>
</gene>
<keyword evidence="4" id="KW-1185">Reference proteome</keyword>
<dbReference type="Pfam" id="PF03357">
    <property type="entry name" value="Snf7"/>
    <property type="match status" value="1"/>
</dbReference>